<keyword evidence="7" id="KW-0408">Iron</keyword>
<evidence type="ECO:0000256" key="9">
    <source>
        <dbReference type="ARBA" id="ARBA00023136"/>
    </source>
</evidence>
<dbReference type="Pfam" id="PF00005">
    <property type="entry name" value="ABC_tran"/>
    <property type="match status" value="1"/>
</dbReference>
<evidence type="ECO:0000256" key="3">
    <source>
        <dbReference type="ARBA" id="ARBA00022475"/>
    </source>
</evidence>
<feature type="domain" description="ABC transporter" evidence="10">
    <location>
        <begin position="5"/>
        <end position="241"/>
    </location>
</feature>
<dbReference type="GO" id="GO:0005524">
    <property type="term" value="F:ATP binding"/>
    <property type="evidence" value="ECO:0007669"/>
    <property type="project" value="UniProtKB-KW"/>
</dbReference>
<comment type="subcellular location">
    <subcellularLocation>
        <location evidence="1">Cell membrane</location>
        <topology evidence="1">Peripheral membrane protein</topology>
    </subcellularLocation>
</comment>
<keyword evidence="8" id="KW-0406">Ion transport</keyword>
<dbReference type="Proteomes" id="UP000606720">
    <property type="component" value="Unassembled WGS sequence"/>
</dbReference>
<dbReference type="GO" id="GO:0006826">
    <property type="term" value="P:iron ion transport"/>
    <property type="evidence" value="ECO:0007669"/>
    <property type="project" value="UniProtKB-KW"/>
</dbReference>
<gene>
    <name evidence="11" type="ORF">H8S17_08390</name>
</gene>
<dbReference type="InterPro" id="IPR003593">
    <property type="entry name" value="AAA+_ATPase"/>
</dbReference>
<protein>
    <submittedName>
        <fullName evidence="11">ABC transporter ATP-binding protein</fullName>
    </submittedName>
</protein>
<dbReference type="InterPro" id="IPR051535">
    <property type="entry name" value="Siderophore_ABC-ATPase"/>
</dbReference>
<evidence type="ECO:0000313" key="12">
    <source>
        <dbReference type="Proteomes" id="UP000606720"/>
    </source>
</evidence>
<evidence type="ECO:0000259" key="10">
    <source>
        <dbReference type="PROSITE" id="PS50893"/>
    </source>
</evidence>
<evidence type="ECO:0000256" key="8">
    <source>
        <dbReference type="ARBA" id="ARBA00023065"/>
    </source>
</evidence>
<evidence type="ECO:0000256" key="5">
    <source>
        <dbReference type="ARBA" id="ARBA00022741"/>
    </source>
</evidence>
<dbReference type="PANTHER" id="PTHR42771">
    <property type="entry name" value="IRON(3+)-HYDROXAMATE IMPORT ATP-BINDING PROTEIN FHUC"/>
    <property type="match status" value="1"/>
</dbReference>
<dbReference type="FunFam" id="3.40.50.300:FF:000134">
    <property type="entry name" value="Iron-enterobactin ABC transporter ATP-binding protein"/>
    <property type="match status" value="1"/>
</dbReference>
<keyword evidence="12" id="KW-1185">Reference proteome</keyword>
<keyword evidence="5" id="KW-0547">Nucleotide-binding</keyword>
<dbReference type="CDD" id="cd03214">
    <property type="entry name" value="ABC_Iron-Siderophores_B12_Hemin"/>
    <property type="match status" value="1"/>
</dbReference>
<keyword evidence="3" id="KW-1003">Cell membrane</keyword>
<name>A0A923LQ09_9FIRM</name>
<dbReference type="GO" id="GO:0016887">
    <property type="term" value="F:ATP hydrolysis activity"/>
    <property type="evidence" value="ECO:0007669"/>
    <property type="project" value="InterPro"/>
</dbReference>
<keyword evidence="9" id="KW-0472">Membrane</keyword>
<keyword evidence="2" id="KW-0813">Transport</keyword>
<evidence type="ECO:0000313" key="11">
    <source>
        <dbReference type="EMBL" id="MBC5714225.1"/>
    </source>
</evidence>
<dbReference type="EMBL" id="JACOPH010000005">
    <property type="protein sequence ID" value="MBC5714225.1"/>
    <property type="molecule type" value="Genomic_DNA"/>
</dbReference>
<keyword evidence="6 11" id="KW-0067">ATP-binding</keyword>
<dbReference type="InterPro" id="IPR027417">
    <property type="entry name" value="P-loop_NTPase"/>
</dbReference>
<dbReference type="SMART" id="SM00382">
    <property type="entry name" value="AAA"/>
    <property type="match status" value="1"/>
</dbReference>
<dbReference type="InterPro" id="IPR003439">
    <property type="entry name" value="ABC_transporter-like_ATP-bd"/>
</dbReference>
<sequence length="370" mass="41707">MKYYFRAEKMSVGYQKHPLIENIEIALQKGEILTLIGPNGAGKSTILKSIARELALICGTVYIDEKQMETMSGQELSKNLAVVFTEKLRSEMMTCEDVVATGRYPYTGRFGILSPKDHQVVKEAMESVHVTAIKDQDFNRISDGQRQRVMLARAIAQEPEIIILDEPTSYLDIRYKLEFLSVLQEMRKKKGLTVIMSLHELELAEKVSDKILCVNGRYVDRFGKPEEIFVPGYIAELFSLSSGSYDEINGNMELPAIKGDAEVFVIAGGGTGRNVYRRLQRNGIPFATGILFQNDLDYPAAKALATEVICAESFEPVTDRQLELAKQRLQTCDNVICTKDSFGTFESANQELFEYAKQCKKQIELSYQNE</sequence>
<accession>A0A923LQ09</accession>
<proteinExistence type="predicted"/>
<dbReference type="Gene3D" id="3.40.50.300">
    <property type="entry name" value="P-loop containing nucleotide triphosphate hydrolases"/>
    <property type="match status" value="1"/>
</dbReference>
<dbReference type="SUPFAM" id="SSF52540">
    <property type="entry name" value="P-loop containing nucleoside triphosphate hydrolases"/>
    <property type="match status" value="1"/>
</dbReference>
<evidence type="ECO:0000256" key="4">
    <source>
        <dbReference type="ARBA" id="ARBA00022496"/>
    </source>
</evidence>
<organism evidence="11 12">
    <name type="scientific">Roseburia zhanii</name>
    <dbReference type="NCBI Taxonomy" id="2763064"/>
    <lineage>
        <taxon>Bacteria</taxon>
        <taxon>Bacillati</taxon>
        <taxon>Bacillota</taxon>
        <taxon>Clostridia</taxon>
        <taxon>Lachnospirales</taxon>
        <taxon>Lachnospiraceae</taxon>
        <taxon>Roseburia</taxon>
    </lineage>
</organism>
<dbReference type="AlphaFoldDB" id="A0A923LQ09"/>
<dbReference type="PANTHER" id="PTHR42771:SF4">
    <property type="entry name" value="IRON(3+)-HYDROXAMATE IMPORT ATP-BINDING PROTEIN FHUC"/>
    <property type="match status" value="1"/>
</dbReference>
<evidence type="ECO:0000256" key="1">
    <source>
        <dbReference type="ARBA" id="ARBA00004202"/>
    </source>
</evidence>
<evidence type="ECO:0000256" key="7">
    <source>
        <dbReference type="ARBA" id="ARBA00023004"/>
    </source>
</evidence>
<reference evidence="11" key="1">
    <citation type="submission" date="2020-08" db="EMBL/GenBank/DDBJ databases">
        <title>Genome public.</title>
        <authorList>
            <person name="Liu C."/>
            <person name="Sun Q."/>
        </authorList>
    </citation>
    <scope>NUCLEOTIDE SEQUENCE</scope>
    <source>
        <strain evidence="11">BX1005</strain>
    </source>
</reference>
<dbReference type="PROSITE" id="PS50893">
    <property type="entry name" value="ABC_TRANSPORTER_2"/>
    <property type="match status" value="1"/>
</dbReference>
<comment type="caution">
    <text evidence="11">The sequence shown here is derived from an EMBL/GenBank/DDBJ whole genome shotgun (WGS) entry which is preliminary data.</text>
</comment>
<evidence type="ECO:0000256" key="6">
    <source>
        <dbReference type="ARBA" id="ARBA00022840"/>
    </source>
</evidence>
<dbReference type="GO" id="GO:0005886">
    <property type="term" value="C:plasma membrane"/>
    <property type="evidence" value="ECO:0007669"/>
    <property type="project" value="UniProtKB-SubCell"/>
</dbReference>
<evidence type="ECO:0000256" key="2">
    <source>
        <dbReference type="ARBA" id="ARBA00022448"/>
    </source>
</evidence>
<keyword evidence="4" id="KW-0410">Iron transport</keyword>